<dbReference type="Pfam" id="PF03471">
    <property type="entry name" value="CorC_HlyC"/>
    <property type="match status" value="1"/>
</dbReference>
<dbReference type="InterPro" id="IPR046342">
    <property type="entry name" value="CBS_dom_sf"/>
</dbReference>
<keyword evidence="15" id="KW-1185">Reference proteome</keyword>
<dbReference type="InterPro" id="IPR000644">
    <property type="entry name" value="CBS_dom"/>
</dbReference>
<evidence type="ECO:0000256" key="3">
    <source>
        <dbReference type="ARBA" id="ARBA00022475"/>
    </source>
</evidence>
<keyword evidence="7 9" id="KW-0129">CBS domain</keyword>
<evidence type="ECO:0000256" key="1">
    <source>
        <dbReference type="ARBA" id="ARBA00004651"/>
    </source>
</evidence>
<dbReference type="Pfam" id="PF00571">
    <property type="entry name" value="CBS"/>
    <property type="match status" value="2"/>
</dbReference>
<dbReference type="SMART" id="SM01091">
    <property type="entry name" value="CorC_HlyC"/>
    <property type="match status" value="1"/>
</dbReference>
<dbReference type="InterPro" id="IPR044751">
    <property type="entry name" value="Ion_transp-like_CBS"/>
</dbReference>
<dbReference type="EMBL" id="CABWKQ010000031">
    <property type="protein sequence ID" value="VWX38180.1"/>
    <property type="molecule type" value="Genomic_DNA"/>
</dbReference>
<evidence type="ECO:0000256" key="5">
    <source>
        <dbReference type="ARBA" id="ARBA00022737"/>
    </source>
</evidence>
<dbReference type="InterPro" id="IPR016169">
    <property type="entry name" value="FAD-bd_PCMH_sub2"/>
</dbReference>
<keyword evidence="3" id="KW-1003">Cell membrane</keyword>
<dbReference type="InterPro" id="IPR036318">
    <property type="entry name" value="FAD-bd_PCMH-like_sf"/>
</dbReference>
<keyword evidence="8 10" id="KW-0472">Membrane</keyword>
<feature type="domain" description="CBS" evidence="12">
    <location>
        <begin position="243"/>
        <end position="305"/>
    </location>
</feature>
<gene>
    <name evidence="14" type="primary">yrkA</name>
    <name evidence="14" type="ORF">EXIGUO9Y_370052</name>
</gene>
<feature type="domain" description="CBS" evidence="12">
    <location>
        <begin position="308"/>
        <end position="365"/>
    </location>
</feature>
<feature type="transmembrane region" description="Helical" evidence="11">
    <location>
        <begin position="121"/>
        <end position="142"/>
    </location>
</feature>
<dbReference type="PROSITE" id="PS51371">
    <property type="entry name" value="CBS"/>
    <property type="match status" value="2"/>
</dbReference>
<feature type="transmembrane region" description="Helical" evidence="11">
    <location>
        <begin position="81"/>
        <end position="101"/>
    </location>
</feature>
<evidence type="ECO:0000256" key="8">
    <source>
        <dbReference type="ARBA" id="ARBA00023136"/>
    </source>
</evidence>
<evidence type="ECO:0000256" key="9">
    <source>
        <dbReference type="PROSITE-ProRule" id="PRU00703"/>
    </source>
</evidence>
<evidence type="ECO:0000259" key="12">
    <source>
        <dbReference type="PROSITE" id="PS51371"/>
    </source>
</evidence>
<keyword evidence="4 10" id="KW-0812">Transmembrane</keyword>
<feature type="transmembrane region" description="Helical" evidence="11">
    <location>
        <begin position="26"/>
        <end position="51"/>
    </location>
</feature>
<dbReference type="GO" id="GO:0005886">
    <property type="term" value="C:plasma membrane"/>
    <property type="evidence" value="ECO:0007669"/>
    <property type="project" value="UniProtKB-SubCell"/>
</dbReference>
<protein>
    <submittedName>
        <fullName evidence="14">Putative membrane associated protein</fullName>
    </submittedName>
</protein>
<dbReference type="Pfam" id="PF01595">
    <property type="entry name" value="CNNM"/>
    <property type="match status" value="1"/>
</dbReference>
<dbReference type="Gene3D" id="3.30.465.10">
    <property type="match status" value="1"/>
</dbReference>
<feature type="domain" description="CNNM transmembrane" evidence="13">
    <location>
        <begin position="22"/>
        <end position="224"/>
    </location>
</feature>
<dbReference type="PANTHER" id="PTHR43099:SF2">
    <property type="entry name" value="UPF0053 PROTEIN YRKA"/>
    <property type="match status" value="1"/>
</dbReference>
<evidence type="ECO:0000256" key="10">
    <source>
        <dbReference type="PROSITE-ProRule" id="PRU01193"/>
    </source>
</evidence>
<dbReference type="PANTHER" id="PTHR43099">
    <property type="entry name" value="UPF0053 PROTEIN YRKA"/>
    <property type="match status" value="1"/>
</dbReference>
<accession>A0A653IHP7</accession>
<dbReference type="GO" id="GO:0050660">
    <property type="term" value="F:flavin adenine dinucleotide binding"/>
    <property type="evidence" value="ECO:0007669"/>
    <property type="project" value="InterPro"/>
</dbReference>
<dbReference type="Gene3D" id="3.10.580.10">
    <property type="entry name" value="CBS-domain"/>
    <property type="match status" value="1"/>
</dbReference>
<reference evidence="14 15" key="1">
    <citation type="submission" date="2019-10" db="EMBL/GenBank/DDBJ databases">
        <authorList>
            <person name="Karimi E."/>
        </authorList>
    </citation>
    <scope>NUCLEOTIDE SEQUENCE [LARGE SCALE GENOMIC DNA]</scope>
    <source>
        <strain evidence="14">Exiguobacterium sp. 9Y</strain>
    </source>
</reference>
<evidence type="ECO:0000259" key="13">
    <source>
        <dbReference type="PROSITE" id="PS51846"/>
    </source>
</evidence>
<dbReference type="AlphaFoldDB" id="A0A653IHP7"/>
<evidence type="ECO:0000256" key="6">
    <source>
        <dbReference type="ARBA" id="ARBA00022989"/>
    </source>
</evidence>
<dbReference type="SUPFAM" id="SSF54631">
    <property type="entry name" value="CBS-domain pair"/>
    <property type="match status" value="1"/>
</dbReference>
<evidence type="ECO:0000256" key="4">
    <source>
        <dbReference type="ARBA" id="ARBA00022692"/>
    </source>
</evidence>
<dbReference type="InterPro" id="IPR002550">
    <property type="entry name" value="CNNM"/>
</dbReference>
<evidence type="ECO:0000256" key="2">
    <source>
        <dbReference type="ARBA" id="ARBA00006337"/>
    </source>
</evidence>
<dbReference type="SUPFAM" id="SSF56176">
    <property type="entry name" value="FAD-binding/transporter-associated domain-like"/>
    <property type="match status" value="1"/>
</dbReference>
<keyword evidence="6 10" id="KW-1133">Transmembrane helix</keyword>
<comment type="subcellular location">
    <subcellularLocation>
        <location evidence="1">Cell membrane</location>
        <topology evidence="1">Multi-pass membrane protein</topology>
    </subcellularLocation>
</comment>
<evidence type="ECO:0000313" key="15">
    <source>
        <dbReference type="Proteomes" id="UP000439752"/>
    </source>
</evidence>
<evidence type="ECO:0000256" key="7">
    <source>
        <dbReference type="ARBA" id="ARBA00023122"/>
    </source>
</evidence>
<organism evidence="14 15">
    <name type="scientific">Exiguobacterium oxidotolerans</name>
    <dbReference type="NCBI Taxonomy" id="223958"/>
    <lineage>
        <taxon>Bacteria</taxon>
        <taxon>Bacillati</taxon>
        <taxon>Bacillota</taxon>
        <taxon>Bacilli</taxon>
        <taxon>Bacillales</taxon>
        <taxon>Bacillales Family XII. Incertae Sedis</taxon>
        <taxon>Exiguobacterium</taxon>
    </lineage>
</organism>
<name>A0A653IHP7_9BACL</name>
<comment type="similarity">
    <text evidence="2">Belongs to the UPF0053 family.</text>
</comment>
<sequence>MEVNPLLSGKRLDSTHAMETFDTTTIIIRLLIIGLLIVLTAFFVAAEFSVVKMRMSRIDQLITEGNKTAVIAKKLLENLDYYLSACQLGITVTALGLGWLGESTVGAILEMLFTEIALPDSVSTIVSFVLAFSIVTFLHVVLGELAPKSLAIQKTEAITMLLAPPLYWFGQVMKPFIWILNGSARVFLRLFGVEPAGHEEAHSEEEIKIIMTQSYKSGEINQTELSYMQNIFSFDERIAKDIMLPRTDLITISNDASMDEIISLVEEYQFTRYPVAEEGDKDKILGFINAKQLFTDHMANKGKALSYYIHNLPIVSEYSPLQDAMLKMQVERTPMALVIDEYGGTAGVITMEDILEEIVGEIRDEFDKDEKADIEQIHERLYRISGRVLIDDLNERFNLGIEEEDIDTIGGWVMAQDTEVSSGQEFRYEDYTVKVMEVDNHQVKSIYLQLPEKESTTPTEEEIM</sequence>
<dbReference type="PROSITE" id="PS51846">
    <property type="entry name" value="CNNM"/>
    <property type="match status" value="1"/>
</dbReference>
<proteinExistence type="inferred from homology"/>
<dbReference type="InterPro" id="IPR051676">
    <property type="entry name" value="UPF0053_domain"/>
</dbReference>
<dbReference type="InterPro" id="IPR005170">
    <property type="entry name" value="Transptr-assoc_dom"/>
</dbReference>
<evidence type="ECO:0000313" key="14">
    <source>
        <dbReference type="EMBL" id="VWX38180.1"/>
    </source>
</evidence>
<dbReference type="Proteomes" id="UP000439752">
    <property type="component" value="Unassembled WGS sequence"/>
</dbReference>
<dbReference type="CDD" id="cd04590">
    <property type="entry name" value="CBS_pair_CorC_HlyC_assoc"/>
    <property type="match status" value="1"/>
</dbReference>
<evidence type="ECO:0000256" key="11">
    <source>
        <dbReference type="SAM" id="Phobius"/>
    </source>
</evidence>
<keyword evidence="5" id="KW-0677">Repeat</keyword>